<dbReference type="GO" id="GO:0006402">
    <property type="term" value="P:mRNA catabolic process"/>
    <property type="evidence" value="ECO:0007669"/>
    <property type="project" value="TreeGrafter"/>
</dbReference>
<protein>
    <submittedName>
        <fullName evidence="3">Type II toxin-antitoxin system mRNA interferase toxin, RelE/StbE family</fullName>
    </submittedName>
</protein>
<organism evidence="3 4">
    <name type="scientific">Helicobacter saguini</name>
    <dbReference type="NCBI Taxonomy" id="1548018"/>
    <lineage>
        <taxon>Bacteria</taxon>
        <taxon>Pseudomonadati</taxon>
        <taxon>Campylobacterota</taxon>
        <taxon>Epsilonproteobacteria</taxon>
        <taxon>Campylobacterales</taxon>
        <taxon>Helicobacteraceae</taxon>
        <taxon>Helicobacter</taxon>
    </lineage>
</organism>
<dbReference type="InterPro" id="IPR004386">
    <property type="entry name" value="Toxin_YafQ-like"/>
</dbReference>
<dbReference type="SUPFAM" id="SSF143011">
    <property type="entry name" value="RelE-like"/>
    <property type="match status" value="1"/>
</dbReference>
<dbReference type="AlphaFoldDB" id="A0A6L7DEZ8"/>
<dbReference type="PANTHER" id="PTHR40588">
    <property type="entry name" value="MRNA INTERFERASE TOXIN YAFQ"/>
    <property type="match status" value="1"/>
</dbReference>
<proteinExistence type="predicted"/>
<dbReference type="GO" id="GO:0006415">
    <property type="term" value="P:translational termination"/>
    <property type="evidence" value="ECO:0007669"/>
    <property type="project" value="TreeGrafter"/>
</dbReference>
<comment type="caution">
    <text evidence="3">The sequence shown here is derived from an EMBL/GenBank/DDBJ whole genome shotgun (WGS) entry which is preliminary data.</text>
</comment>
<name>A0A6L7DEZ8_9HELI</name>
<sequence>MKCEVKFSSAFKTSFKKISDKDKELFYEVLEKIGNNEVLDEKYKNHKLKGYYVGSFECHIKSYLLLIYRKVENILICVDIGSHSDLFK</sequence>
<gene>
    <name evidence="3" type="ORF">DCO61_11035</name>
</gene>
<dbReference type="InterPro" id="IPR035093">
    <property type="entry name" value="RelE/ParE_toxin_dom_sf"/>
</dbReference>
<dbReference type="NCBIfam" id="TIGR02385">
    <property type="entry name" value="RelE_StbE"/>
    <property type="match status" value="1"/>
</dbReference>
<dbReference type="GO" id="GO:0004521">
    <property type="term" value="F:RNA endonuclease activity"/>
    <property type="evidence" value="ECO:0007669"/>
    <property type="project" value="TreeGrafter"/>
</dbReference>
<dbReference type="RefSeq" id="WP_034569752.1">
    <property type="nucleotide sequence ID" value="NZ_QBIU01000002.1"/>
</dbReference>
<dbReference type="Pfam" id="PF15738">
    <property type="entry name" value="YafQ_toxin"/>
    <property type="match status" value="1"/>
</dbReference>
<dbReference type="PIRSF" id="PIRSF006156">
    <property type="entry name" value="YafQ"/>
    <property type="match status" value="1"/>
</dbReference>
<dbReference type="InterPro" id="IPR007712">
    <property type="entry name" value="RelE/ParE_toxin"/>
</dbReference>
<dbReference type="EMBL" id="QBIU01000002">
    <property type="protein sequence ID" value="MWV70509.1"/>
    <property type="molecule type" value="Genomic_DNA"/>
</dbReference>
<dbReference type="Proteomes" id="UP000477070">
    <property type="component" value="Unassembled WGS sequence"/>
</dbReference>
<dbReference type="PANTHER" id="PTHR40588:SF1">
    <property type="entry name" value="MRNA INTERFERASE TOXIN YAFQ"/>
    <property type="match status" value="1"/>
</dbReference>
<dbReference type="Gene3D" id="3.30.2310.20">
    <property type="entry name" value="RelE-like"/>
    <property type="match status" value="1"/>
</dbReference>
<evidence type="ECO:0000256" key="1">
    <source>
        <dbReference type="ARBA" id="ARBA00022649"/>
    </source>
</evidence>
<evidence type="ECO:0000256" key="2">
    <source>
        <dbReference type="PIRSR" id="PIRSR006156-1"/>
    </source>
</evidence>
<feature type="active site" description="Proton donor" evidence="2">
    <location>
        <position position="83"/>
    </location>
</feature>
<evidence type="ECO:0000313" key="3">
    <source>
        <dbReference type="EMBL" id="MWV70509.1"/>
    </source>
</evidence>
<accession>A0A6L7DEZ8</accession>
<keyword evidence="1" id="KW-1277">Toxin-antitoxin system</keyword>
<evidence type="ECO:0000313" key="4">
    <source>
        <dbReference type="Proteomes" id="UP000477070"/>
    </source>
</evidence>
<reference evidence="3 4" key="1">
    <citation type="submission" date="2019-12" db="EMBL/GenBank/DDBJ databases">
        <title>Multi-Generational Helicobacter saguini Isolates.</title>
        <authorList>
            <person name="Mannion A."/>
            <person name="Shen Z."/>
            <person name="Fox J.G."/>
        </authorList>
    </citation>
    <scope>NUCLEOTIDE SEQUENCE [LARGE SCALE GENOMIC DNA]</scope>
    <source>
        <strain evidence="4">16-048 (F4)</strain>
    </source>
</reference>